<accession>A0ACC1L7G1</accession>
<sequence>MAEAEAIQDPAPPDELQRLMQGEGVEAAVDGVEVTRFRFVEAGDGGSSSAVERVDCGQRAIYVTATEVIEVADDGTGERRIAARVPISALTRGRSEGGGGELVEIKAGRLDAPQWIVYGCSSGGEVAGALRAAVAANTARGQMERVYRQAECLRCSWKGSADHSRTVWDALQCDQPRTAVPPAPAELRCPACGRAYLREFYAEPDGAGGSAAASEAWARSQPLPGPRRRTGAARRGKDSRSGSQADGSADAEHVRCAQQAAAADVERLGGLAADGALAFGEVTNAIRLFLQLRVFAAEGERLVQWVPAGLVRQVPPLPPAAPPARPSSAGGSSGGRWALPAFLGSAAERATETDWRAASGALAPETAEQAAYVALSTHAIYAFTPTWDALRAAGQADVELQPEQHLGLLFAIPLGALGRIDVGPNRQYIALHAALLAEDAAAQWSAAALPRLVPTATAAYPPAASPDDASERRPDQLYVARPGSLQRARRATRQSLLTAAAAAPSSCVFMLRDRLACSDLLDALVEIGYETRVLDSASAAAGSGRLRALNHDVEWAMHHLVRQVFLHPATFADADVDDGDDVATSARRQALRAVRDELQRSRSTRQPAAMVDPAGGGAAIVDQVTYEFLRLYLCVARAVPGVGMEPLTLVASPHFVYVVRERVDVWPPPVPDLRALYRKWQREPPPTIVTSDPDAYDPQALAAELARRANGAAAAVAPEPAAPEGDGHLAAQLVAAAVDQYDCLVHARPVADLRRIVLVPRTVAVVPAPEDPDNPHPADVLGCTAAGWRAMLRIEFDTVEGDSAWCLWFASVTSAQECCDALAALASAAGAAVDICTAPRAP</sequence>
<name>A0ACC1L7G1_9FUNG</name>
<comment type="caution">
    <text evidence="1">The sequence shown here is derived from an EMBL/GenBank/DDBJ whole genome shotgun (WGS) entry which is preliminary data.</text>
</comment>
<evidence type="ECO:0000313" key="2">
    <source>
        <dbReference type="Proteomes" id="UP001140087"/>
    </source>
</evidence>
<evidence type="ECO:0000313" key="1">
    <source>
        <dbReference type="EMBL" id="KAJ2802568.1"/>
    </source>
</evidence>
<organism evidence="1 2">
    <name type="scientific">Coemansia helicoidea</name>
    <dbReference type="NCBI Taxonomy" id="1286919"/>
    <lineage>
        <taxon>Eukaryota</taxon>
        <taxon>Fungi</taxon>
        <taxon>Fungi incertae sedis</taxon>
        <taxon>Zoopagomycota</taxon>
        <taxon>Kickxellomycotina</taxon>
        <taxon>Kickxellomycetes</taxon>
        <taxon>Kickxellales</taxon>
        <taxon>Kickxellaceae</taxon>
        <taxon>Coemansia</taxon>
    </lineage>
</organism>
<dbReference type="EMBL" id="JANBUN010000599">
    <property type="protein sequence ID" value="KAJ2802568.1"/>
    <property type="molecule type" value="Genomic_DNA"/>
</dbReference>
<dbReference type="Proteomes" id="UP001140087">
    <property type="component" value="Unassembled WGS sequence"/>
</dbReference>
<gene>
    <name evidence="1" type="ORF">H4R21_002368</name>
</gene>
<reference evidence="1" key="1">
    <citation type="submission" date="2022-07" db="EMBL/GenBank/DDBJ databases">
        <title>Phylogenomic reconstructions and comparative analyses of Kickxellomycotina fungi.</title>
        <authorList>
            <person name="Reynolds N.K."/>
            <person name="Stajich J.E."/>
            <person name="Barry K."/>
            <person name="Grigoriev I.V."/>
            <person name="Crous P."/>
            <person name="Smith M.E."/>
        </authorList>
    </citation>
    <scope>NUCLEOTIDE SEQUENCE</scope>
    <source>
        <strain evidence="1">BCRC 34780</strain>
    </source>
</reference>
<protein>
    <submittedName>
        <fullName evidence="1">Uncharacterized protein</fullName>
    </submittedName>
</protein>
<proteinExistence type="predicted"/>
<keyword evidence="2" id="KW-1185">Reference proteome</keyword>